<evidence type="ECO:0000313" key="1">
    <source>
        <dbReference type="EMBL" id="GFY23798.1"/>
    </source>
</evidence>
<dbReference type="EMBL" id="BMAU01021367">
    <property type="protein sequence ID" value="GFY23798.1"/>
    <property type="molecule type" value="Genomic_DNA"/>
</dbReference>
<evidence type="ECO:0008006" key="3">
    <source>
        <dbReference type="Google" id="ProtNLM"/>
    </source>
</evidence>
<comment type="caution">
    <text evidence="1">The sequence shown here is derived from an EMBL/GenBank/DDBJ whole genome shotgun (WGS) entry which is preliminary data.</text>
</comment>
<dbReference type="AlphaFoldDB" id="A0A8X6VWD5"/>
<proteinExistence type="predicted"/>
<dbReference type="Gene3D" id="3.30.420.10">
    <property type="entry name" value="Ribonuclease H-like superfamily/Ribonuclease H"/>
    <property type="match status" value="1"/>
</dbReference>
<keyword evidence="2" id="KW-1185">Reference proteome</keyword>
<gene>
    <name evidence="1" type="ORF">TNCV_3535921</name>
</gene>
<evidence type="ECO:0000313" key="2">
    <source>
        <dbReference type="Proteomes" id="UP000887159"/>
    </source>
</evidence>
<organism evidence="1 2">
    <name type="scientific">Trichonephila clavipes</name>
    <name type="common">Golden silk orbweaver</name>
    <name type="synonym">Nephila clavipes</name>
    <dbReference type="NCBI Taxonomy" id="2585209"/>
    <lineage>
        <taxon>Eukaryota</taxon>
        <taxon>Metazoa</taxon>
        <taxon>Ecdysozoa</taxon>
        <taxon>Arthropoda</taxon>
        <taxon>Chelicerata</taxon>
        <taxon>Arachnida</taxon>
        <taxon>Araneae</taxon>
        <taxon>Araneomorphae</taxon>
        <taxon>Entelegynae</taxon>
        <taxon>Araneoidea</taxon>
        <taxon>Nephilidae</taxon>
        <taxon>Trichonephila</taxon>
    </lineage>
</organism>
<reference evidence="1" key="1">
    <citation type="submission" date="2020-08" db="EMBL/GenBank/DDBJ databases">
        <title>Multicomponent nature underlies the extraordinary mechanical properties of spider dragline silk.</title>
        <authorList>
            <person name="Kono N."/>
            <person name="Nakamura H."/>
            <person name="Mori M."/>
            <person name="Yoshida Y."/>
            <person name="Ohtoshi R."/>
            <person name="Malay A.D."/>
            <person name="Moran D.A.P."/>
            <person name="Tomita M."/>
            <person name="Numata K."/>
            <person name="Arakawa K."/>
        </authorList>
    </citation>
    <scope>NUCLEOTIDE SEQUENCE</scope>
</reference>
<dbReference type="InterPro" id="IPR036397">
    <property type="entry name" value="RNaseH_sf"/>
</dbReference>
<sequence length="160" mass="18227">MWTAESRGPINVNGTTAGICSTSQSSDIWWLKKLETWLPHGLTEEGVTLSVPGDTGASENFASNNQHWSMSQVPYSCMMEFDPMFQLVDGMRSRRSEFLPHPPYSPELTRTDYPMFHQLDRCVRGKQLPNKDALIQGFRNVFDQYDADFCMSLFRSKFGG</sequence>
<accession>A0A8X6VWD5</accession>
<protein>
    <recommendedName>
        <fullName evidence="3">Transposase</fullName>
    </recommendedName>
</protein>
<dbReference type="GO" id="GO:0003676">
    <property type="term" value="F:nucleic acid binding"/>
    <property type="evidence" value="ECO:0007669"/>
    <property type="project" value="InterPro"/>
</dbReference>
<name>A0A8X6VWD5_TRICX</name>
<dbReference type="Proteomes" id="UP000887159">
    <property type="component" value="Unassembled WGS sequence"/>
</dbReference>